<protein>
    <recommendedName>
        <fullName evidence="16">Methionine--tRNA ligase</fullName>
        <ecNumber evidence="16">6.1.1.10</ecNumber>
    </recommendedName>
    <alternativeName>
        <fullName evidence="16">Methionyl-tRNA synthetase</fullName>
        <shortName evidence="16">MetRS</shortName>
    </alternativeName>
</protein>
<evidence type="ECO:0000256" key="10">
    <source>
        <dbReference type="ARBA" id="ARBA00022833"/>
    </source>
</evidence>
<keyword evidence="11 16" id="KW-0067">ATP-binding</keyword>
<dbReference type="InterPro" id="IPR014729">
    <property type="entry name" value="Rossmann-like_a/b/a_fold"/>
</dbReference>
<dbReference type="InterPro" id="IPR029038">
    <property type="entry name" value="MetRS_Zn"/>
</dbReference>
<evidence type="ECO:0000256" key="1">
    <source>
        <dbReference type="ARBA" id="ARBA00003314"/>
    </source>
</evidence>
<dbReference type="GO" id="GO:0005524">
    <property type="term" value="F:ATP binding"/>
    <property type="evidence" value="ECO:0007669"/>
    <property type="project" value="UniProtKB-UniRule"/>
</dbReference>
<dbReference type="CDD" id="cd02800">
    <property type="entry name" value="tRNA_bind_EcMetRS_like"/>
    <property type="match status" value="1"/>
</dbReference>
<keyword evidence="13 16" id="KW-0648">Protein biosynthesis</keyword>
<dbReference type="InterPro" id="IPR001412">
    <property type="entry name" value="aa-tRNA-synth_I_CS"/>
</dbReference>
<dbReference type="GO" id="GO:0005829">
    <property type="term" value="C:cytosol"/>
    <property type="evidence" value="ECO:0007669"/>
    <property type="project" value="TreeGrafter"/>
</dbReference>
<evidence type="ECO:0000256" key="16">
    <source>
        <dbReference type="HAMAP-Rule" id="MF_00098"/>
    </source>
</evidence>
<keyword evidence="7 16" id="KW-0436">Ligase</keyword>
<dbReference type="InterPro" id="IPR033911">
    <property type="entry name" value="MetRS_core"/>
</dbReference>
<dbReference type="InterPro" id="IPR041872">
    <property type="entry name" value="Anticodon_Met"/>
</dbReference>
<evidence type="ECO:0000256" key="8">
    <source>
        <dbReference type="ARBA" id="ARBA00022723"/>
    </source>
</evidence>
<gene>
    <name evidence="16 18" type="primary">metG</name>
    <name evidence="18" type="ORF">J0I24_02175</name>
</gene>
<dbReference type="EMBL" id="JAFKMR010000010">
    <property type="protein sequence ID" value="MBN8743092.1"/>
    <property type="molecule type" value="Genomic_DNA"/>
</dbReference>
<keyword evidence="14 16" id="KW-0030">Aminoacyl-tRNA synthetase</keyword>
<dbReference type="InterPro" id="IPR009080">
    <property type="entry name" value="tRNAsynth_Ia_anticodon-bd"/>
</dbReference>
<dbReference type="InterPro" id="IPR012340">
    <property type="entry name" value="NA-bd_OB-fold"/>
</dbReference>
<dbReference type="FunFam" id="2.40.50.140:FF:000042">
    <property type="entry name" value="Methionine--tRNA ligase"/>
    <property type="match status" value="1"/>
</dbReference>
<keyword evidence="6 16" id="KW-0820">tRNA-binding</keyword>
<dbReference type="EC" id="6.1.1.10" evidence="16"/>
<evidence type="ECO:0000256" key="4">
    <source>
        <dbReference type="ARBA" id="ARBA00011738"/>
    </source>
</evidence>
<evidence type="ECO:0000256" key="6">
    <source>
        <dbReference type="ARBA" id="ARBA00022555"/>
    </source>
</evidence>
<dbReference type="GO" id="GO:0006431">
    <property type="term" value="P:methionyl-tRNA aminoacylation"/>
    <property type="evidence" value="ECO:0007669"/>
    <property type="project" value="UniProtKB-UniRule"/>
</dbReference>
<comment type="function">
    <text evidence="1 16">Is required not only for elongation of protein synthesis but also for the initiation of all mRNA translation through initiator tRNA(fMet) aminoacylation.</text>
</comment>
<dbReference type="SUPFAM" id="SSF57770">
    <property type="entry name" value="Methionyl-tRNA synthetase (MetRS), Zn-domain"/>
    <property type="match status" value="1"/>
</dbReference>
<dbReference type="Gene3D" id="2.20.28.20">
    <property type="entry name" value="Methionyl-tRNA synthetase, Zn-domain"/>
    <property type="match status" value="1"/>
</dbReference>
<name>A0A8I1SUH8_THIA3</name>
<evidence type="ECO:0000256" key="12">
    <source>
        <dbReference type="ARBA" id="ARBA00022884"/>
    </source>
</evidence>
<dbReference type="Gene3D" id="3.40.50.620">
    <property type="entry name" value="HUPs"/>
    <property type="match status" value="1"/>
</dbReference>
<dbReference type="InterPro" id="IPR002547">
    <property type="entry name" value="tRNA-bd_dom"/>
</dbReference>
<keyword evidence="12 16" id="KW-0694">RNA-binding</keyword>
<dbReference type="CDD" id="cd00814">
    <property type="entry name" value="MetRS_core"/>
    <property type="match status" value="1"/>
</dbReference>
<evidence type="ECO:0000256" key="5">
    <source>
        <dbReference type="ARBA" id="ARBA00022490"/>
    </source>
</evidence>
<keyword evidence="9 16" id="KW-0547">Nucleotide-binding</keyword>
<keyword evidence="10 16" id="KW-0862">Zinc</keyword>
<evidence type="ECO:0000313" key="18">
    <source>
        <dbReference type="EMBL" id="MBN8743092.1"/>
    </source>
</evidence>
<dbReference type="PANTHER" id="PTHR45765">
    <property type="entry name" value="METHIONINE--TRNA LIGASE"/>
    <property type="match status" value="1"/>
</dbReference>
<feature type="short sequence motif" description="'KMSKS' region" evidence="16">
    <location>
        <begin position="355"/>
        <end position="359"/>
    </location>
</feature>
<dbReference type="AlphaFoldDB" id="A0A8I1SUH8"/>
<evidence type="ECO:0000256" key="3">
    <source>
        <dbReference type="ARBA" id="ARBA00008258"/>
    </source>
</evidence>
<comment type="similarity">
    <text evidence="3 16">Belongs to the class-I aminoacyl-tRNA synthetase family. MetG type 1 subfamily.</text>
</comment>
<dbReference type="InterPro" id="IPR004495">
    <property type="entry name" value="Met-tRNA-synth_bsu_C"/>
</dbReference>
<keyword evidence="5 16" id="KW-0963">Cytoplasm</keyword>
<comment type="catalytic activity">
    <reaction evidence="15 16">
        <text>tRNA(Met) + L-methionine + ATP = L-methionyl-tRNA(Met) + AMP + diphosphate</text>
        <dbReference type="Rhea" id="RHEA:13481"/>
        <dbReference type="Rhea" id="RHEA-COMP:9667"/>
        <dbReference type="Rhea" id="RHEA-COMP:9698"/>
        <dbReference type="ChEBI" id="CHEBI:30616"/>
        <dbReference type="ChEBI" id="CHEBI:33019"/>
        <dbReference type="ChEBI" id="CHEBI:57844"/>
        <dbReference type="ChEBI" id="CHEBI:78442"/>
        <dbReference type="ChEBI" id="CHEBI:78530"/>
        <dbReference type="ChEBI" id="CHEBI:456215"/>
        <dbReference type="EC" id="6.1.1.10"/>
    </reaction>
</comment>
<dbReference type="Pfam" id="PF09334">
    <property type="entry name" value="tRNA-synt_1g"/>
    <property type="match status" value="1"/>
</dbReference>
<evidence type="ECO:0000313" key="19">
    <source>
        <dbReference type="Proteomes" id="UP000664800"/>
    </source>
</evidence>
<feature type="binding site" evidence="16">
    <location>
        <position position="145"/>
    </location>
    <ligand>
        <name>Zn(2+)</name>
        <dbReference type="ChEBI" id="CHEBI:29105"/>
    </ligand>
</feature>
<feature type="binding site" evidence="16">
    <location>
        <position position="161"/>
    </location>
    <ligand>
        <name>Zn(2+)</name>
        <dbReference type="ChEBI" id="CHEBI:29105"/>
    </ligand>
</feature>
<reference evidence="18" key="1">
    <citation type="submission" date="2021-02" db="EMBL/GenBank/DDBJ databases">
        <title>Thiocyanate and organic carbon inputs drive convergent selection for specific autotrophic Afipia and Thiobacillus strains within complex microbiomes.</title>
        <authorList>
            <person name="Huddy R.J."/>
            <person name="Sachdeva R."/>
            <person name="Kadzinga F."/>
            <person name="Kantor R.S."/>
            <person name="Harrison S.T.L."/>
            <person name="Banfield J.F."/>
        </authorList>
    </citation>
    <scope>NUCLEOTIDE SEQUENCE</scope>
    <source>
        <strain evidence="18">SCN18_13_7_16_R3_B_64_19</strain>
    </source>
</reference>
<dbReference type="Gene3D" id="1.10.730.10">
    <property type="entry name" value="Isoleucyl-tRNA Synthetase, Domain 1"/>
    <property type="match status" value="1"/>
</dbReference>
<dbReference type="GO" id="GO:0000049">
    <property type="term" value="F:tRNA binding"/>
    <property type="evidence" value="ECO:0007669"/>
    <property type="project" value="UniProtKB-UniRule"/>
</dbReference>
<sequence length="725" mass="80506">MTSKRRFFVTTALPYANGPFHIGHIMEYIQADTWVRFQRMQGHEVHFVGADDAHGAPIMIAADKAGKTPQQFVADIAAGRAQYLDGFHIRFDNWHNTDAPENHQLAQDIYRALRKNGLIAMRDIEQFFDPVKGMFLPDRYIKGQCPKCGAADQYGDACEVCGAVYAPTELKHPYSTLSGATPELRKSEHYFFQLSSDRCADYLRDWTQAANAHGQPHLQTEVLNKVREWFTTDENGHGGLADWDISRDAPYFGIEIPDAPGKYFYVWLDAPIGYLASLKNHFDKGQAAQHWHAPSRTAQSFDAFVADPAVEQVHFIGKDIVYFHTLFWPAMLHFSGRKTPSQINVHGFVTVGGEKMSKSRGTGISPLKYLDIGLNPEWLRYYLAAKLTARVEDVDFTPEDFVARVNSDLIGKYVNIASRAAKFISQYFDGKLGYAHNTGDLRDAAKALADDVAAAFEAREYARALREIMAYADRINTAFDAAQPWILAKDEARRAELQDACSQALAGFWLLSVMLSPVLPALTARVARELFGLERDFVWSDATELPQHAAPYQHLMHRIDPKRLDALFETDPPAAPVAAKPVAKPTAKPAAQAMTPTAPTADATQDPFITIDDFAKIDLRIARIQHAEAVEGSTKLLRLTLDVGETTPDGQPRTRNVFSGISSAYKPEDLIGKLTVLVANLAPRKMKFGLSEGMVLAASAADEKAQPGLYILEPHTGAQPGMRVR</sequence>
<dbReference type="PROSITE" id="PS00178">
    <property type="entry name" value="AA_TRNA_LIGASE_I"/>
    <property type="match status" value="1"/>
</dbReference>
<dbReference type="CDD" id="cd07957">
    <property type="entry name" value="Anticodon_Ia_Met"/>
    <property type="match status" value="1"/>
</dbReference>
<dbReference type="InterPro" id="IPR014758">
    <property type="entry name" value="Met-tRNA_synth"/>
</dbReference>
<evidence type="ECO:0000259" key="17">
    <source>
        <dbReference type="PROSITE" id="PS50886"/>
    </source>
</evidence>
<dbReference type="PROSITE" id="PS50886">
    <property type="entry name" value="TRBD"/>
    <property type="match status" value="1"/>
</dbReference>
<comment type="subunit">
    <text evidence="4 16">Homodimer.</text>
</comment>
<dbReference type="PANTHER" id="PTHR45765:SF1">
    <property type="entry name" value="METHIONINE--TRNA LIGASE, CYTOPLASMIC"/>
    <property type="match status" value="1"/>
</dbReference>
<dbReference type="HAMAP" id="MF_00098">
    <property type="entry name" value="Met_tRNA_synth_type1"/>
    <property type="match status" value="1"/>
</dbReference>
<evidence type="ECO:0000256" key="9">
    <source>
        <dbReference type="ARBA" id="ARBA00022741"/>
    </source>
</evidence>
<keyword evidence="8 16" id="KW-0479">Metal-binding</keyword>
<comment type="subcellular location">
    <subcellularLocation>
        <location evidence="2 16">Cytoplasm</location>
    </subcellularLocation>
</comment>
<feature type="binding site" evidence="16">
    <location>
        <position position="358"/>
    </location>
    <ligand>
        <name>ATP</name>
        <dbReference type="ChEBI" id="CHEBI:30616"/>
    </ligand>
</feature>
<dbReference type="Proteomes" id="UP000664800">
    <property type="component" value="Unassembled WGS sequence"/>
</dbReference>
<dbReference type="Pfam" id="PF01588">
    <property type="entry name" value="tRNA_bind"/>
    <property type="match status" value="1"/>
</dbReference>
<dbReference type="SUPFAM" id="SSF52374">
    <property type="entry name" value="Nucleotidylyl transferase"/>
    <property type="match status" value="1"/>
</dbReference>
<dbReference type="GO" id="GO:0046872">
    <property type="term" value="F:metal ion binding"/>
    <property type="evidence" value="ECO:0007669"/>
    <property type="project" value="UniProtKB-KW"/>
</dbReference>
<dbReference type="PRINTS" id="PR01041">
    <property type="entry name" value="TRNASYNTHMET"/>
</dbReference>
<dbReference type="NCBIfam" id="NF001100">
    <property type="entry name" value="PRK00133.1"/>
    <property type="match status" value="1"/>
</dbReference>
<accession>A0A8I1SUH8</accession>
<feature type="short sequence motif" description="'HIGH' region" evidence="16">
    <location>
        <begin position="14"/>
        <end position="24"/>
    </location>
</feature>
<evidence type="ECO:0000256" key="13">
    <source>
        <dbReference type="ARBA" id="ARBA00022917"/>
    </source>
</evidence>
<evidence type="ECO:0000256" key="7">
    <source>
        <dbReference type="ARBA" id="ARBA00022598"/>
    </source>
</evidence>
<dbReference type="Gene3D" id="2.40.50.140">
    <property type="entry name" value="Nucleic acid-binding proteins"/>
    <property type="match status" value="1"/>
</dbReference>
<feature type="domain" description="TRNA-binding" evidence="17">
    <location>
        <begin position="613"/>
        <end position="725"/>
    </location>
</feature>
<dbReference type="GO" id="GO:0004825">
    <property type="term" value="F:methionine-tRNA ligase activity"/>
    <property type="evidence" value="ECO:0007669"/>
    <property type="project" value="UniProtKB-UniRule"/>
</dbReference>
<evidence type="ECO:0000256" key="15">
    <source>
        <dbReference type="ARBA" id="ARBA00047364"/>
    </source>
</evidence>
<feature type="binding site" evidence="16">
    <location>
        <position position="158"/>
    </location>
    <ligand>
        <name>Zn(2+)</name>
        <dbReference type="ChEBI" id="CHEBI:29105"/>
    </ligand>
</feature>
<proteinExistence type="inferred from homology"/>
<dbReference type="NCBIfam" id="TIGR00398">
    <property type="entry name" value="metG"/>
    <property type="match status" value="1"/>
</dbReference>
<comment type="caution">
    <text evidence="18">The sequence shown here is derived from an EMBL/GenBank/DDBJ whole genome shotgun (WGS) entry which is preliminary data.</text>
</comment>
<dbReference type="SUPFAM" id="SSF47323">
    <property type="entry name" value="Anticodon-binding domain of a subclass of class I aminoacyl-tRNA synthetases"/>
    <property type="match status" value="1"/>
</dbReference>
<dbReference type="NCBIfam" id="TIGR00399">
    <property type="entry name" value="metG_C_term"/>
    <property type="match status" value="1"/>
</dbReference>
<dbReference type="SUPFAM" id="SSF50249">
    <property type="entry name" value="Nucleic acid-binding proteins"/>
    <property type="match status" value="1"/>
</dbReference>
<evidence type="ECO:0000256" key="14">
    <source>
        <dbReference type="ARBA" id="ARBA00023146"/>
    </source>
</evidence>
<dbReference type="RefSeq" id="WP_276727382.1">
    <property type="nucleotide sequence ID" value="NZ_JAFKMR010000010.1"/>
</dbReference>
<feature type="binding site" evidence="16">
    <location>
        <position position="148"/>
    </location>
    <ligand>
        <name>Zn(2+)</name>
        <dbReference type="ChEBI" id="CHEBI:29105"/>
    </ligand>
</feature>
<dbReference type="FunFam" id="2.20.28.20:FF:000001">
    <property type="entry name" value="Methionine--tRNA ligase"/>
    <property type="match status" value="1"/>
</dbReference>
<dbReference type="InterPro" id="IPR023458">
    <property type="entry name" value="Met-tRNA_ligase_1"/>
</dbReference>
<evidence type="ECO:0000256" key="2">
    <source>
        <dbReference type="ARBA" id="ARBA00004496"/>
    </source>
</evidence>
<evidence type="ECO:0000256" key="11">
    <source>
        <dbReference type="ARBA" id="ARBA00022840"/>
    </source>
</evidence>
<organism evidence="18 19">
    <name type="scientific">Thiomonas arsenitoxydans (strain DSM 22701 / CIP 110005 / 3As)</name>
    <dbReference type="NCBI Taxonomy" id="426114"/>
    <lineage>
        <taxon>Bacteria</taxon>
        <taxon>Pseudomonadati</taxon>
        <taxon>Pseudomonadota</taxon>
        <taxon>Betaproteobacteria</taxon>
        <taxon>Burkholderiales</taxon>
        <taxon>Thiomonas</taxon>
    </lineage>
</organism>
<comment type="cofactor">
    <cofactor evidence="16">
        <name>Zn(2+)</name>
        <dbReference type="ChEBI" id="CHEBI:29105"/>
    </cofactor>
    <text evidence="16">Binds 1 zinc ion per subunit.</text>
</comment>
<dbReference type="InterPro" id="IPR015413">
    <property type="entry name" value="Methionyl/Leucyl_tRNA_Synth"/>
</dbReference>